<accession>A0ABS6YFS1</accession>
<evidence type="ECO:0000313" key="4">
    <source>
        <dbReference type="EMBL" id="MBW5420247.1"/>
    </source>
</evidence>
<dbReference type="InterPro" id="IPR006119">
    <property type="entry name" value="Resolv_N"/>
</dbReference>
<evidence type="ECO:0000313" key="5">
    <source>
        <dbReference type="Proteomes" id="UP001197114"/>
    </source>
</evidence>
<feature type="domain" description="Recombinase" evidence="3">
    <location>
        <begin position="189"/>
        <end position="316"/>
    </location>
</feature>
<dbReference type="Gene3D" id="3.40.50.1390">
    <property type="entry name" value="Resolvase, N-terminal catalytic domain"/>
    <property type="match status" value="1"/>
</dbReference>
<keyword evidence="1" id="KW-0175">Coiled coil</keyword>
<feature type="compositionally biased region" description="Low complexity" evidence="2">
    <location>
        <begin position="522"/>
        <end position="536"/>
    </location>
</feature>
<proteinExistence type="predicted"/>
<keyword evidence="5" id="KW-1185">Reference proteome</keyword>
<dbReference type="CDD" id="cd00338">
    <property type="entry name" value="Ser_Recombinase"/>
    <property type="match status" value="1"/>
</dbReference>
<evidence type="ECO:0000256" key="2">
    <source>
        <dbReference type="SAM" id="MobiDB-lite"/>
    </source>
</evidence>
<name>A0ABS6YFS1_9ACTN</name>
<protein>
    <recommendedName>
        <fullName evidence="3">Recombinase domain-containing protein</fullName>
    </recommendedName>
</protein>
<evidence type="ECO:0000259" key="3">
    <source>
        <dbReference type="PROSITE" id="PS51737"/>
    </source>
</evidence>
<dbReference type="Pfam" id="PF07508">
    <property type="entry name" value="Recombinase"/>
    <property type="match status" value="1"/>
</dbReference>
<sequence>MLLRQMGRYARPMPIAPEYLHMVFPDTVFHALLYGRASRDPKKKGRSVADQINTGREMCDTFNWPIAEVFDQDIDRSASRHARRARKDFEALIDSIEAGRGRIVVAFEASRYYRDIEAYIRLRNACMANNVLLCYNGQVYDLSKREDRKATAQDAIAAEDEAEGIRDRVLRTTRAQAKKGAPHGRILWGYGRRYDPDTGDLVEQYVLPERGSVVVDIFQRVEAGESMYSILHDLQSQGDRLPGGMNEDGEQEPGIPWRYDHLSSMLRNWGYIGKRVFQGEIIGDAAWPPISNGNDDEGFIQTFHNVQKIVNDPKRRTTHDSSVKHELSFLGLCGECEEEPYLKVLKGRGYLNYTCRLRYDTVMRKETLEAYVEEAVVQWLSSPAAAEAFRNDAEQKAAAASRALAQALTEQLEEARAKAGQMTAQGRPVLSIASLAAIEAQLIPQIEAAEEAGEVTSAPPLVRRLLSAEDVDALWQRLTVPQRRTVYRAVVTVRLYKARARGVRRIEPGRITLSFVGQPGFRPHTSSRASAPATRRSAGRIV</sequence>
<feature type="region of interest" description="Disordered" evidence="2">
    <location>
        <begin position="517"/>
        <end position="542"/>
    </location>
</feature>
<gene>
    <name evidence="4" type="ORF">GKQ77_01510</name>
</gene>
<dbReference type="Gene3D" id="3.90.1750.20">
    <property type="entry name" value="Putative Large Serine Recombinase, Chain B, Domain 2"/>
    <property type="match status" value="1"/>
</dbReference>
<dbReference type="Pfam" id="PF00239">
    <property type="entry name" value="Resolvase"/>
    <property type="match status" value="1"/>
</dbReference>
<comment type="caution">
    <text evidence="4">The sequence shown here is derived from an EMBL/GenBank/DDBJ whole genome shotgun (WGS) entry which is preliminary data.</text>
</comment>
<dbReference type="PANTHER" id="PTHR30461:SF23">
    <property type="entry name" value="DNA RECOMBINASE-RELATED"/>
    <property type="match status" value="1"/>
</dbReference>
<dbReference type="SMART" id="SM00857">
    <property type="entry name" value="Resolvase"/>
    <property type="match status" value="1"/>
</dbReference>
<dbReference type="InterPro" id="IPR036162">
    <property type="entry name" value="Resolvase-like_N_sf"/>
</dbReference>
<dbReference type="EMBL" id="WMBF01000006">
    <property type="protein sequence ID" value="MBW5420247.1"/>
    <property type="molecule type" value="Genomic_DNA"/>
</dbReference>
<reference evidence="4 5" key="1">
    <citation type="submission" date="2019-11" db="EMBL/GenBank/DDBJ databases">
        <authorList>
            <person name="Ay H."/>
        </authorList>
    </citation>
    <scope>NUCLEOTIDE SEQUENCE [LARGE SCALE GENOMIC DNA]</scope>
    <source>
        <strain evidence="4 5">BG9H</strain>
    </source>
</reference>
<dbReference type="PROSITE" id="PS51737">
    <property type="entry name" value="RECOMBINASE_DNA_BIND"/>
    <property type="match status" value="1"/>
</dbReference>
<dbReference type="Proteomes" id="UP001197114">
    <property type="component" value="Unassembled WGS sequence"/>
</dbReference>
<feature type="coiled-coil region" evidence="1">
    <location>
        <begin position="390"/>
        <end position="425"/>
    </location>
</feature>
<evidence type="ECO:0000256" key="1">
    <source>
        <dbReference type="SAM" id="Coils"/>
    </source>
</evidence>
<dbReference type="InterPro" id="IPR038109">
    <property type="entry name" value="DNA_bind_recomb_sf"/>
</dbReference>
<dbReference type="InterPro" id="IPR050639">
    <property type="entry name" value="SSR_resolvase"/>
</dbReference>
<organism evidence="4 5">
    <name type="scientific">Streptomyces anatolicus</name>
    <dbReference type="NCBI Taxonomy" id="2675858"/>
    <lineage>
        <taxon>Bacteria</taxon>
        <taxon>Bacillati</taxon>
        <taxon>Actinomycetota</taxon>
        <taxon>Actinomycetes</taxon>
        <taxon>Kitasatosporales</taxon>
        <taxon>Streptomycetaceae</taxon>
        <taxon>Streptomyces</taxon>
    </lineage>
</organism>
<dbReference type="SUPFAM" id="SSF53041">
    <property type="entry name" value="Resolvase-like"/>
    <property type="match status" value="1"/>
</dbReference>
<dbReference type="PANTHER" id="PTHR30461">
    <property type="entry name" value="DNA-INVERTASE FROM LAMBDOID PROPHAGE"/>
    <property type="match status" value="1"/>
</dbReference>
<dbReference type="InterPro" id="IPR011109">
    <property type="entry name" value="DNA_bind_recombinase_dom"/>
</dbReference>